<dbReference type="EMBL" id="JACBKZ010000014">
    <property type="protein sequence ID" value="KAF5932429.1"/>
    <property type="molecule type" value="Genomic_DNA"/>
</dbReference>
<reference evidence="3" key="1">
    <citation type="journal article" date="2020" name="Nat. Commun.">
        <title>Genome assembly of wild tea tree DASZ reveals pedigree and selection history of tea varieties.</title>
        <authorList>
            <person name="Zhang W."/>
            <person name="Zhang Y."/>
            <person name="Qiu H."/>
            <person name="Guo Y."/>
            <person name="Wan H."/>
            <person name="Zhang X."/>
            <person name="Scossa F."/>
            <person name="Alseekh S."/>
            <person name="Zhang Q."/>
            <person name="Wang P."/>
            <person name="Xu L."/>
            <person name="Schmidt M.H."/>
            <person name="Jia X."/>
            <person name="Li D."/>
            <person name="Zhu A."/>
            <person name="Guo F."/>
            <person name="Chen W."/>
            <person name="Ni D."/>
            <person name="Usadel B."/>
            <person name="Fernie A.R."/>
            <person name="Wen W."/>
        </authorList>
    </citation>
    <scope>NUCLEOTIDE SEQUENCE [LARGE SCALE GENOMIC DNA]</scope>
    <source>
        <strain evidence="3">cv. G240</strain>
    </source>
</reference>
<name>A0A7J7FVV7_CAMSI</name>
<reference evidence="2 3" key="2">
    <citation type="submission" date="2020-07" db="EMBL/GenBank/DDBJ databases">
        <title>Genome assembly of wild tea tree DASZ reveals pedigree and selection history of tea varieties.</title>
        <authorList>
            <person name="Zhang W."/>
        </authorList>
    </citation>
    <scope>NUCLEOTIDE SEQUENCE [LARGE SCALE GENOMIC DNA]</scope>
    <source>
        <strain evidence="3">cv. G240</strain>
        <tissue evidence="2">Leaf</tissue>
    </source>
</reference>
<evidence type="ECO:0000313" key="2">
    <source>
        <dbReference type="EMBL" id="KAF5932429.1"/>
    </source>
</evidence>
<gene>
    <name evidence="2" type="ORF">HYC85_028600</name>
</gene>
<comment type="caution">
    <text evidence="2">The sequence shown here is derived from an EMBL/GenBank/DDBJ whole genome shotgun (WGS) entry which is preliminary data.</text>
</comment>
<dbReference type="Proteomes" id="UP000593564">
    <property type="component" value="Unassembled WGS sequence"/>
</dbReference>
<keyword evidence="1" id="KW-0732">Signal</keyword>
<dbReference type="AlphaFoldDB" id="A0A7J7FVV7"/>
<organism evidence="2 3">
    <name type="scientific">Camellia sinensis</name>
    <name type="common">Tea plant</name>
    <name type="synonym">Thea sinensis</name>
    <dbReference type="NCBI Taxonomy" id="4442"/>
    <lineage>
        <taxon>Eukaryota</taxon>
        <taxon>Viridiplantae</taxon>
        <taxon>Streptophyta</taxon>
        <taxon>Embryophyta</taxon>
        <taxon>Tracheophyta</taxon>
        <taxon>Spermatophyta</taxon>
        <taxon>Magnoliopsida</taxon>
        <taxon>eudicotyledons</taxon>
        <taxon>Gunneridae</taxon>
        <taxon>Pentapetalae</taxon>
        <taxon>asterids</taxon>
        <taxon>Ericales</taxon>
        <taxon>Theaceae</taxon>
        <taxon>Camellia</taxon>
    </lineage>
</organism>
<protein>
    <submittedName>
        <fullName evidence="2">Uncharacterized protein</fullName>
    </submittedName>
</protein>
<feature type="signal peptide" evidence="1">
    <location>
        <begin position="1"/>
        <end position="15"/>
    </location>
</feature>
<accession>A0A7J7FVV7</accession>
<evidence type="ECO:0000256" key="1">
    <source>
        <dbReference type="SAM" id="SignalP"/>
    </source>
</evidence>
<keyword evidence="3" id="KW-1185">Reference proteome</keyword>
<proteinExistence type="predicted"/>
<evidence type="ECO:0000313" key="3">
    <source>
        <dbReference type="Proteomes" id="UP000593564"/>
    </source>
</evidence>
<sequence>MHLLLGTNLVGIGSACFDALCTSLPVRIYQFTPPPTISTSTHFTYHLHYTTPTTQTLSYIMPL</sequence>
<feature type="chain" id="PRO_5029607968" evidence="1">
    <location>
        <begin position="16"/>
        <end position="63"/>
    </location>
</feature>